<dbReference type="STRING" id="504797.SAMN05421678_13120"/>
<sequence length="436" mass="46893">MSNDFVGTQAEGPKLPRRRMLAGSAGLAAGTAAVLGSSAIAHASPAGGSGDAGSPNLGPAAPRRASAVPSRRTRIGIGYETWWPGHGWERPEAEPVLGHYDSSDPNVILQHARWLTWSGFDHLCVDWSNNLGGAWTSGRADQIMGATDKLLEIYVQHKIKLQLYLLLGLDGGKVGTPHFVAEVDRIKSKYLNDPRYRPFFVEHDGKPLLTIFTGARTTEPPDWSDDTFTVRYMGAFREIVLNPGGVWSWVDRVAYANGQTAAVHPFSKTDWNGWTADGDWKVETLAAQPAFNKVVATDVAWNKPAQGAAQSTGSLTSPAFTISDRSLAFDSVGFDMQAGSDLETTDGRNVFLLKDAVSGKVLRHAVPPGDSTRLYVRQWNVADLVGRKVVFQVSSKSSAGGGLGWLGLDGLWQQRSEQMTACVSNGGNEAPGGYAN</sequence>
<dbReference type="EMBL" id="FOOI01000031">
    <property type="protein sequence ID" value="SFH71810.1"/>
    <property type="molecule type" value="Genomic_DNA"/>
</dbReference>
<evidence type="ECO:0000313" key="2">
    <source>
        <dbReference type="EMBL" id="NYH86724.1"/>
    </source>
</evidence>
<evidence type="ECO:0000313" key="4">
    <source>
        <dbReference type="Proteomes" id="UP000199052"/>
    </source>
</evidence>
<dbReference type="AlphaFoldDB" id="A0A1I3CB83"/>
<feature type="region of interest" description="Disordered" evidence="1">
    <location>
        <begin position="43"/>
        <end position="69"/>
    </location>
</feature>
<reference evidence="3 4" key="1">
    <citation type="submission" date="2016-10" db="EMBL/GenBank/DDBJ databases">
        <authorList>
            <person name="de Groot N.N."/>
        </authorList>
    </citation>
    <scope>NUCLEOTIDE SEQUENCE [LARGE SCALE GENOMIC DNA]</scope>
    <source>
        <strain evidence="3 4">CPCC 202808</strain>
    </source>
</reference>
<dbReference type="Proteomes" id="UP000199052">
    <property type="component" value="Unassembled WGS sequence"/>
</dbReference>
<name>A0A1I3CB83_9ACTN</name>
<dbReference type="Gene3D" id="3.20.20.80">
    <property type="entry name" value="Glycosidases"/>
    <property type="match status" value="1"/>
</dbReference>
<evidence type="ECO:0000313" key="3">
    <source>
        <dbReference type="EMBL" id="SFH71810.1"/>
    </source>
</evidence>
<gene>
    <name evidence="2" type="ORF">FHR37_005575</name>
    <name evidence="3" type="ORF">SAMN05421678_13120</name>
</gene>
<feature type="compositionally biased region" description="Low complexity" evidence="1">
    <location>
        <begin position="59"/>
        <end position="69"/>
    </location>
</feature>
<dbReference type="InterPro" id="IPR006311">
    <property type="entry name" value="TAT_signal"/>
</dbReference>
<keyword evidence="5" id="KW-1185">Reference proteome</keyword>
<protein>
    <submittedName>
        <fullName evidence="3">Uncharacterized protein</fullName>
    </submittedName>
</protein>
<dbReference type="OrthoDB" id="9776657at2"/>
<dbReference type="Proteomes" id="UP000533017">
    <property type="component" value="Unassembled WGS sequence"/>
</dbReference>
<accession>A0A1I3CB83</accession>
<reference evidence="2 5" key="2">
    <citation type="submission" date="2020-07" db="EMBL/GenBank/DDBJ databases">
        <title>Sequencing the genomes of 1000 actinobacteria strains.</title>
        <authorList>
            <person name="Klenk H.-P."/>
        </authorList>
    </citation>
    <scope>NUCLEOTIDE SEQUENCE [LARGE SCALE GENOMIC DNA]</scope>
    <source>
        <strain evidence="2 5">DSM 45117</strain>
    </source>
</reference>
<organism evidence="3 4">
    <name type="scientific">Actinopolymorpha cephalotaxi</name>
    <dbReference type="NCBI Taxonomy" id="504797"/>
    <lineage>
        <taxon>Bacteria</taxon>
        <taxon>Bacillati</taxon>
        <taxon>Actinomycetota</taxon>
        <taxon>Actinomycetes</taxon>
        <taxon>Propionibacteriales</taxon>
        <taxon>Actinopolymorphaceae</taxon>
        <taxon>Actinopolymorpha</taxon>
    </lineage>
</organism>
<proteinExistence type="predicted"/>
<evidence type="ECO:0000313" key="5">
    <source>
        <dbReference type="Proteomes" id="UP000533017"/>
    </source>
</evidence>
<dbReference type="PROSITE" id="PS51318">
    <property type="entry name" value="TAT"/>
    <property type="match status" value="1"/>
</dbReference>
<dbReference type="EMBL" id="JACBZA010000001">
    <property type="protein sequence ID" value="NYH86724.1"/>
    <property type="molecule type" value="Genomic_DNA"/>
</dbReference>
<evidence type="ECO:0000256" key="1">
    <source>
        <dbReference type="SAM" id="MobiDB-lite"/>
    </source>
</evidence>
<dbReference type="RefSeq" id="WP_139239271.1">
    <property type="nucleotide sequence ID" value="NZ_FOOI01000031.1"/>
</dbReference>